<feature type="non-terminal residue" evidence="14">
    <location>
        <position position="471"/>
    </location>
</feature>
<evidence type="ECO:0000256" key="2">
    <source>
        <dbReference type="ARBA" id="ARBA00004514"/>
    </source>
</evidence>
<keyword evidence="7" id="KW-0663">Pyridoxal phosphate</keyword>
<dbReference type="PANTHER" id="PTHR11601">
    <property type="entry name" value="CYSTEINE DESULFURYLASE FAMILY MEMBER"/>
    <property type="match status" value="1"/>
</dbReference>
<dbReference type="InterPro" id="IPR000192">
    <property type="entry name" value="Aminotrans_V_dom"/>
</dbReference>
<evidence type="ECO:0000256" key="3">
    <source>
        <dbReference type="ARBA" id="ARBA00009236"/>
    </source>
</evidence>
<evidence type="ECO:0000256" key="4">
    <source>
        <dbReference type="ARBA" id="ARBA00011738"/>
    </source>
</evidence>
<dbReference type="EMBL" id="CAXKWB010031676">
    <property type="protein sequence ID" value="CAL4139995.1"/>
    <property type="molecule type" value="Genomic_DNA"/>
</dbReference>
<comment type="function">
    <text evidence="9">Catalyzes the decomposition of L-selenocysteine to L-alanine and elemental selenium.</text>
</comment>
<dbReference type="InterPro" id="IPR015424">
    <property type="entry name" value="PyrdxlP-dep_Trfase"/>
</dbReference>
<proteinExistence type="inferred from homology"/>
<evidence type="ECO:0000256" key="1">
    <source>
        <dbReference type="ARBA" id="ARBA00001933"/>
    </source>
</evidence>
<dbReference type="AlphaFoldDB" id="A0AAV2RWK3"/>
<comment type="subunit">
    <text evidence="4">Homodimer.</text>
</comment>
<comment type="cofactor">
    <cofactor evidence="1">
        <name>pyridoxal 5'-phosphate</name>
        <dbReference type="ChEBI" id="CHEBI:597326"/>
    </cofactor>
</comment>
<dbReference type="GO" id="GO:0009000">
    <property type="term" value="F:selenocysteine lyase activity"/>
    <property type="evidence" value="ECO:0007669"/>
    <property type="project" value="UniProtKB-EC"/>
</dbReference>
<dbReference type="GO" id="GO:0005829">
    <property type="term" value="C:cytosol"/>
    <property type="evidence" value="ECO:0007669"/>
    <property type="project" value="UniProtKB-SubCell"/>
</dbReference>
<dbReference type="SUPFAM" id="SSF53383">
    <property type="entry name" value="PLP-dependent transferases"/>
    <property type="match status" value="1"/>
</dbReference>
<dbReference type="PIRSF" id="PIRSF005572">
    <property type="entry name" value="NifS"/>
    <property type="match status" value="1"/>
</dbReference>
<keyword evidence="6" id="KW-0808">Transferase</keyword>
<accession>A0AAV2RWK3</accession>
<evidence type="ECO:0000256" key="10">
    <source>
        <dbReference type="ARBA" id="ARBA00039054"/>
    </source>
</evidence>
<dbReference type="PANTHER" id="PTHR11601:SF62">
    <property type="entry name" value="SELENOCYSTEINE LYASE"/>
    <property type="match status" value="1"/>
</dbReference>
<evidence type="ECO:0000313" key="15">
    <source>
        <dbReference type="Proteomes" id="UP001497623"/>
    </source>
</evidence>
<dbReference type="Gene3D" id="1.10.260.50">
    <property type="match status" value="1"/>
</dbReference>
<organism evidence="14 15">
    <name type="scientific">Meganyctiphanes norvegica</name>
    <name type="common">Northern krill</name>
    <name type="synonym">Thysanopoda norvegica</name>
    <dbReference type="NCBI Taxonomy" id="48144"/>
    <lineage>
        <taxon>Eukaryota</taxon>
        <taxon>Metazoa</taxon>
        <taxon>Ecdysozoa</taxon>
        <taxon>Arthropoda</taxon>
        <taxon>Crustacea</taxon>
        <taxon>Multicrustacea</taxon>
        <taxon>Malacostraca</taxon>
        <taxon>Eumalacostraca</taxon>
        <taxon>Eucarida</taxon>
        <taxon>Euphausiacea</taxon>
        <taxon>Euphausiidae</taxon>
        <taxon>Meganyctiphanes</taxon>
    </lineage>
</organism>
<comment type="subcellular location">
    <subcellularLocation>
        <location evidence="2">Cytoplasm</location>
        <location evidence="2">Cytosol</location>
    </subcellularLocation>
</comment>
<evidence type="ECO:0000313" key="14">
    <source>
        <dbReference type="EMBL" id="CAL4139995.1"/>
    </source>
</evidence>
<dbReference type="Gene3D" id="3.90.1150.10">
    <property type="entry name" value="Aspartate Aminotransferase, domain 1"/>
    <property type="match status" value="1"/>
</dbReference>
<comment type="caution">
    <text evidence="14">The sequence shown here is derived from an EMBL/GenBank/DDBJ whole genome shotgun (WGS) entry which is preliminary data.</text>
</comment>
<sequence>MVKTKIEAKNVDVQKQKNAKLGRVQGGEGSLGGSSPLPPPPLLQNQLVPGSSEYPALVQMASQVIEAVEDAMVTAWGNPGSQHEEGARARTVISQGRLEVARMIGAQPNDIIFTSGGTESNNMVLHCAVTHFRKWCMTQDSPIYHHLRPHVITTKVEHDAIKLPLHHRYQIDTDVTYLGVENLPEAVLESIRPSTCLITVMLANNETGIMFSVAHIGRLLAEVNKKRENEGLFKVLLHTDAAQAIGKVPVDVTDLNVDYLTVVGHKFHGPYIGALYIRSLGIKTPVYPMFYGGGQEQAYRPGTENTPMIAGLGQASLLVYNNIHDYHASMKKTRNYMERLLKKFFGNQVKINCVDPCNASNPEACSVPPRGPKQQHFIFPRLPNTSSVSFYYKQVSGQEILRYCKIVQSSTGATCHTHTESQSILEASGVCSFHAARTIRLSIGRDTAMEEIDFAIQDIKQSIEKIIGRSV</sequence>
<dbReference type="EC" id="4.4.1.16" evidence="10"/>
<evidence type="ECO:0000256" key="9">
    <source>
        <dbReference type="ARBA" id="ARBA00037407"/>
    </source>
</evidence>
<evidence type="ECO:0000256" key="6">
    <source>
        <dbReference type="ARBA" id="ARBA00022679"/>
    </source>
</evidence>
<dbReference type="InterPro" id="IPR016454">
    <property type="entry name" value="Cysteine_dSase"/>
</dbReference>
<dbReference type="FunFam" id="3.40.640.10:FF:000083">
    <property type="entry name" value="Selenocysteine lyase"/>
    <property type="match status" value="1"/>
</dbReference>
<keyword evidence="8" id="KW-0456">Lyase</keyword>
<evidence type="ECO:0000256" key="7">
    <source>
        <dbReference type="ARBA" id="ARBA00022898"/>
    </source>
</evidence>
<dbReference type="Pfam" id="PF00266">
    <property type="entry name" value="Aminotran_5"/>
    <property type="match status" value="1"/>
</dbReference>
<name>A0AAV2RWK3_MEGNR</name>
<evidence type="ECO:0000256" key="11">
    <source>
        <dbReference type="ARBA" id="ARBA00040554"/>
    </source>
</evidence>
<keyword evidence="5" id="KW-0963">Cytoplasm</keyword>
<dbReference type="Proteomes" id="UP001497623">
    <property type="component" value="Unassembled WGS sequence"/>
</dbReference>
<gene>
    <name evidence="14" type="ORF">MNOR_LOCUS28549</name>
</gene>
<reference evidence="14 15" key="1">
    <citation type="submission" date="2024-05" db="EMBL/GenBank/DDBJ databases">
        <authorList>
            <person name="Wallberg A."/>
        </authorList>
    </citation>
    <scope>NUCLEOTIDE SEQUENCE [LARGE SCALE GENOMIC DNA]</scope>
</reference>
<evidence type="ECO:0000259" key="13">
    <source>
        <dbReference type="Pfam" id="PF00266"/>
    </source>
</evidence>
<feature type="domain" description="Aminotransferase class V" evidence="13">
    <location>
        <begin position="59"/>
        <end position="344"/>
    </location>
</feature>
<dbReference type="InterPro" id="IPR015422">
    <property type="entry name" value="PyrdxlP-dep_Trfase_small"/>
</dbReference>
<evidence type="ECO:0000256" key="12">
    <source>
        <dbReference type="SAM" id="MobiDB-lite"/>
    </source>
</evidence>
<protein>
    <recommendedName>
        <fullName evidence="11">Selenocysteine lyase</fullName>
        <ecNumber evidence="10">4.4.1.16</ecNumber>
    </recommendedName>
</protein>
<evidence type="ECO:0000256" key="8">
    <source>
        <dbReference type="ARBA" id="ARBA00023239"/>
    </source>
</evidence>
<comment type="similarity">
    <text evidence="3">Belongs to the class-V pyridoxal-phosphate-dependent aminotransferase family.</text>
</comment>
<feature type="region of interest" description="Disordered" evidence="12">
    <location>
        <begin position="17"/>
        <end position="45"/>
    </location>
</feature>
<dbReference type="InterPro" id="IPR015421">
    <property type="entry name" value="PyrdxlP-dep_Trfase_major"/>
</dbReference>
<evidence type="ECO:0000256" key="5">
    <source>
        <dbReference type="ARBA" id="ARBA00022490"/>
    </source>
</evidence>
<dbReference type="GO" id="GO:0016740">
    <property type="term" value="F:transferase activity"/>
    <property type="evidence" value="ECO:0007669"/>
    <property type="project" value="UniProtKB-KW"/>
</dbReference>
<dbReference type="Gene3D" id="3.40.640.10">
    <property type="entry name" value="Type I PLP-dependent aspartate aminotransferase-like (Major domain)"/>
    <property type="match status" value="1"/>
</dbReference>
<keyword evidence="15" id="KW-1185">Reference proteome</keyword>